<dbReference type="AlphaFoldDB" id="A0A1F2WMD5"/>
<gene>
    <name evidence="2" type="ORF">A2Y75_12375</name>
</gene>
<evidence type="ECO:0000313" key="2">
    <source>
        <dbReference type="EMBL" id="OFW58015.1"/>
    </source>
</evidence>
<comment type="caution">
    <text evidence="2">The sequence shown here is derived from an EMBL/GenBank/DDBJ whole genome shotgun (WGS) entry which is preliminary data.</text>
</comment>
<evidence type="ECO:0000313" key="3">
    <source>
        <dbReference type="Proteomes" id="UP000177876"/>
    </source>
</evidence>
<feature type="compositionally biased region" description="Basic and acidic residues" evidence="1">
    <location>
        <begin position="44"/>
        <end position="65"/>
    </location>
</feature>
<dbReference type="STRING" id="1797197.A2Y75_12375"/>
<feature type="region of interest" description="Disordered" evidence="1">
    <location>
        <begin position="35"/>
        <end position="65"/>
    </location>
</feature>
<accession>A0A1F2WMD5</accession>
<dbReference type="Proteomes" id="UP000177876">
    <property type="component" value="Unassembled WGS sequence"/>
</dbReference>
<name>A0A1F2WMD5_9ACTN</name>
<protein>
    <submittedName>
        <fullName evidence="2">Uncharacterized protein</fullName>
    </submittedName>
</protein>
<sequence length="65" mass="7605">MTISSRSSFYCDKVRDMQNMEIILTPALISKFREQSSGQNGRKVIREKEYRARMEKKKSEPVSFG</sequence>
<proteinExistence type="predicted"/>
<reference evidence="2 3" key="1">
    <citation type="journal article" date="2016" name="Nat. Commun.">
        <title>Thousands of microbial genomes shed light on interconnected biogeochemical processes in an aquifer system.</title>
        <authorList>
            <person name="Anantharaman K."/>
            <person name="Brown C.T."/>
            <person name="Hug L.A."/>
            <person name="Sharon I."/>
            <person name="Castelle C.J."/>
            <person name="Probst A.J."/>
            <person name="Thomas B.C."/>
            <person name="Singh A."/>
            <person name="Wilkins M.J."/>
            <person name="Karaoz U."/>
            <person name="Brodie E.L."/>
            <person name="Williams K.H."/>
            <person name="Hubbard S.S."/>
            <person name="Banfield J.F."/>
        </authorList>
    </citation>
    <scope>NUCLEOTIDE SEQUENCE [LARGE SCALE GENOMIC DNA]</scope>
</reference>
<evidence type="ECO:0000256" key="1">
    <source>
        <dbReference type="SAM" id="MobiDB-lite"/>
    </source>
</evidence>
<organism evidence="2 3">
    <name type="scientific">Candidatus Solincola sediminis</name>
    <dbReference type="NCBI Taxonomy" id="1797199"/>
    <lineage>
        <taxon>Bacteria</taxon>
        <taxon>Bacillati</taxon>
        <taxon>Actinomycetota</taxon>
        <taxon>Candidatus Geothermincolia</taxon>
        <taxon>Candidatus Geothermincolales</taxon>
        <taxon>Candidatus Geothermincolaceae</taxon>
        <taxon>Candidatus Solincola</taxon>
    </lineage>
</organism>
<dbReference type="EMBL" id="MELK01000028">
    <property type="protein sequence ID" value="OFW58015.1"/>
    <property type="molecule type" value="Genomic_DNA"/>
</dbReference>